<feature type="transmembrane region" description="Helical" evidence="4">
    <location>
        <begin position="122"/>
        <end position="142"/>
    </location>
</feature>
<dbReference type="AlphaFoldDB" id="A0A2U8FDF3"/>
<dbReference type="PANTHER" id="PTHR43024:SF1">
    <property type="entry name" value="UDP-N-ACETYLMURAMOYL-TRIPEPTIDE--D-ALANYL-D-ALANINE LIGASE"/>
    <property type="match status" value="1"/>
</dbReference>
<feature type="transmembrane region" description="Helical" evidence="4">
    <location>
        <begin position="6"/>
        <end position="25"/>
    </location>
</feature>
<dbReference type="KEGG" id="had:CDV25_05350"/>
<dbReference type="PANTHER" id="PTHR43024">
    <property type="entry name" value="UDP-N-ACETYLMURAMOYL-TRIPEPTIDE--D-ALANYL-D-ALANINE LIGASE"/>
    <property type="match status" value="1"/>
</dbReference>
<proteinExistence type="predicted"/>
<protein>
    <submittedName>
        <fullName evidence="6">UDP-MurNac-pentapeptide presynthetase MurF</fullName>
    </submittedName>
</protein>
<evidence type="ECO:0000256" key="2">
    <source>
        <dbReference type="ARBA" id="ARBA00022741"/>
    </source>
</evidence>
<feature type="transmembrane region" description="Helical" evidence="4">
    <location>
        <begin position="96"/>
        <end position="116"/>
    </location>
</feature>
<feature type="transmembrane region" description="Helical" evidence="4">
    <location>
        <begin position="68"/>
        <end position="84"/>
    </location>
</feature>
<dbReference type="GO" id="GO:0005524">
    <property type="term" value="F:ATP binding"/>
    <property type="evidence" value="ECO:0007669"/>
    <property type="project" value="UniProtKB-KW"/>
</dbReference>
<dbReference type="InterPro" id="IPR051046">
    <property type="entry name" value="MurCDEF_CellWall_CoF430Synth"/>
</dbReference>
<dbReference type="EMBL" id="CP021886">
    <property type="protein sequence ID" value="AWI34249.1"/>
    <property type="molecule type" value="Genomic_DNA"/>
</dbReference>
<dbReference type="InterPro" id="IPR036565">
    <property type="entry name" value="Mur-like_cat_sf"/>
</dbReference>
<keyword evidence="4" id="KW-1133">Transmembrane helix</keyword>
<dbReference type="Gene3D" id="3.40.1190.10">
    <property type="entry name" value="Mur-like, catalytic domain"/>
    <property type="match status" value="1"/>
</dbReference>
<gene>
    <name evidence="6" type="ORF">CDV25_05350</name>
</gene>
<dbReference type="InterPro" id="IPR013221">
    <property type="entry name" value="Mur_ligase_cen"/>
</dbReference>
<dbReference type="Pfam" id="PF08245">
    <property type="entry name" value="Mur_ligase_M"/>
    <property type="match status" value="1"/>
</dbReference>
<dbReference type="Gene3D" id="3.90.190.20">
    <property type="entry name" value="Mur ligase, C-terminal domain"/>
    <property type="match status" value="1"/>
</dbReference>
<dbReference type="OrthoDB" id="9801978at2"/>
<evidence type="ECO:0000256" key="3">
    <source>
        <dbReference type="ARBA" id="ARBA00022840"/>
    </source>
</evidence>
<dbReference type="Proteomes" id="UP000244890">
    <property type="component" value="Chromosome"/>
</dbReference>
<dbReference type="SUPFAM" id="SSF53244">
    <property type="entry name" value="MurD-like peptide ligases, peptide-binding domain"/>
    <property type="match status" value="1"/>
</dbReference>
<keyword evidence="3" id="KW-0067">ATP-binding</keyword>
<keyword evidence="4" id="KW-0472">Membrane</keyword>
<dbReference type="InterPro" id="IPR036615">
    <property type="entry name" value="Mur_ligase_C_dom_sf"/>
</dbReference>
<keyword evidence="4" id="KW-0812">Transmembrane</keyword>
<dbReference type="SUPFAM" id="SSF53623">
    <property type="entry name" value="MurD-like peptide ligases, catalytic domain"/>
    <property type="match status" value="1"/>
</dbReference>
<evidence type="ECO:0000313" key="7">
    <source>
        <dbReference type="Proteomes" id="UP000244890"/>
    </source>
</evidence>
<keyword evidence="2" id="KW-0547">Nucleotide-binding</keyword>
<feature type="domain" description="Mur ligase central" evidence="5">
    <location>
        <begin position="169"/>
        <end position="345"/>
    </location>
</feature>
<organism evidence="6 7">
    <name type="scientific">Helicobacter apodemus</name>
    <dbReference type="NCBI Taxonomy" id="135569"/>
    <lineage>
        <taxon>Bacteria</taxon>
        <taxon>Pseudomonadati</taxon>
        <taxon>Campylobacterota</taxon>
        <taxon>Epsilonproteobacteria</taxon>
        <taxon>Campylobacterales</taxon>
        <taxon>Helicobacteraceae</taxon>
        <taxon>Helicobacter</taxon>
    </lineage>
</organism>
<accession>A0A2U8FDF3</accession>
<keyword evidence="1" id="KW-0436">Ligase</keyword>
<dbReference type="GO" id="GO:0016881">
    <property type="term" value="F:acid-amino acid ligase activity"/>
    <property type="evidence" value="ECO:0007669"/>
    <property type="project" value="InterPro"/>
</dbReference>
<sequence>MVQNIDFFIMTTRWIFLIALGYYIITNLQWYHYKISRVIFKHHKQKWHLLYFVLPILCFIFLPYDIYFYLLIYFYLIFFGYWIFNLSNKLIFTGRVLRFFGLYIIFILFNELLLLSIAKPSILIQIVYLFPLPISLALSLVIEKILLNRYKKLAQDKLESMHNLIIIVITGSYGKTSLKNFLFQVLQESFKVYATPRSVNTLTGIIADINQNLSLLNDVYIVEAGARGLGDIQEIIDLVAPQIVVVGKIGAAHIEYFKNIETIYKAKYEILESRRLQRVYIYKDNIQPTICLVPIVNFPQNISNIEATLNGTDFDLEIQGEKLHLSTPVLGAFNAINISAVIAIAKDLGMKNESIIKQISKLEPINHRLSKIVVNDKVILDDSYNGNLDGMLEAIRLASLHNGRKVIVTPGLVESNKEFNVALAKAINSVFSVAIITGELNSKILQENISNPLKVILKDKSNIEGILKSITKPGDLILFANDAPSYI</sequence>
<evidence type="ECO:0000313" key="6">
    <source>
        <dbReference type="EMBL" id="AWI34249.1"/>
    </source>
</evidence>
<evidence type="ECO:0000256" key="1">
    <source>
        <dbReference type="ARBA" id="ARBA00022598"/>
    </source>
</evidence>
<feature type="transmembrane region" description="Helical" evidence="4">
    <location>
        <begin position="46"/>
        <end position="62"/>
    </location>
</feature>
<name>A0A2U8FDF3_9HELI</name>
<reference evidence="6 7" key="1">
    <citation type="submission" date="2017-06" db="EMBL/GenBank/DDBJ databases">
        <title>Complete genome of Helicobacter apodemus.</title>
        <authorList>
            <person name="Cho S."/>
        </authorList>
    </citation>
    <scope>NUCLEOTIDE SEQUENCE [LARGE SCALE GENOMIC DNA]</scope>
    <source>
        <strain evidence="7">SNUVETPUB-15-01</strain>
    </source>
</reference>
<evidence type="ECO:0000259" key="5">
    <source>
        <dbReference type="Pfam" id="PF08245"/>
    </source>
</evidence>
<evidence type="ECO:0000256" key="4">
    <source>
        <dbReference type="SAM" id="Phobius"/>
    </source>
</evidence>